<evidence type="ECO:0000313" key="1">
    <source>
        <dbReference type="EMBL" id="EKO32324.1"/>
    </source>
</evidence>
<evidence type="ECO:0000313" key="2">
    <source>
        <dbReference type="Proteomes" id="UP000006329"/>
    </source>
</evidence>
<protein>
    <submittedName>
        <fullName evidence="1">Uncharacterized protein</fullName>
    </submittedName>
</protein>
<dbReference type="Proteomes" id="UP000006329">
    <property type="component" value="Unassembled WGS sequence"/>
</dbReference>
<sequence>MVSRRYIRIFQYINFQIFIKSKSNFKPETSVKLREFDVRKSESASSVGTPTFCFYARMTY</sequence>
<proteinExistence type="predicted"/>
<organism evidence="1 2">
    <name type="scientific">Leptospira santarosai str. MOR084</name>
    <dbReference type="NCBI Taxonomy" id="1049984"/>
    <lineage>
        <taxon>Bacteria</taxon>
        <taxon>Pseudomonadati</taxon>
        <taxon>Spirochaetota</taxon>
        <taxon>Spirochaetia</taxon>
        <taxon>Leptospirales</taxon>
        <taxon>Leptospiraceae</taxon>
        <taxon>Leptospira</taxon>
    </lineage>
</organism>
<comment type="caution">
    <text evidence="1">The sequence shown here is derived from an EMBL/GenBank/DDBJ whole genome shotgun (WGS) entry which is preliminary data.</text>
</comment>
<dbReference type="AlphaFoldDB" id="A0A0E2BBR2"/>
<reference evidence="1" key="1">
    <citation type="submission" date="2012-10" db="EMBL/GenBank/DDBJ databases">
        <authorList>
            <person name="Harkins D.M."/>
            <person name="Durkin A.S."/>
            <person name="Brinkac L.M."/>
            <person name="Haft D.H."/>
            <person name="Selengut J.D."/>
            <person name="Sanka R."/>
            <person name="DePew J."/>
            <person name="Purushe J."/>
            <person name="Matthias M.A."/>
            <person name="Vinetz J.M."/>
            <person name="Sutton G.G."/>
            <person name="Nierman W.C."/>
            <person name="Fouts D.E."/>
        </authorList>
    </citation>
    <scope>NUCLEOTIDE SEQUENCE [LARGE SCALE GENOMIC DNA]</scope>
    <source>
        <strain evidence="1">MOR084</strain>
    </source>
</reference>
<accession>A0A0E2BBR2</accession>
<keyword evidence="2" id="KW-1185">Reference proteome</keyword>
<name>A0A0E2BBR2_9LEPT</name>
<dbReference type="EMBL" id="AHON02000074">
    <property type="protein sequence ID" value="EKO32324.1"/>
    <property type="molecule type" value="Genomic_DNA"/>
</dbReference>
<gene>
    <name evidence="1" type="ORF">LEP1GSC179_1433</name>
</gene>